<protein>
    <submittedName>
        <fullName evidence="1">Uncharacterized protein</fullName>
    </submittedName>
</protein>
<dbReference type="EMBL" id="AM905950">
    <property type="protein sequence ID" value="CAP20248.1"/>
    <property type="molecule type" value="Genomic_DNA"/>
</dbReference>
<accession>B0RKV1</accession>
<evidence type="ECO:0000313" key="1">
    <source>
        <dbReference type="EMBL" id="CAP20248.1"/>
    </source>
</evidence>
<name>B0RKV1_YEREN</name>
<keyword evidence="1" id="KW-0614">Plasmid</keyword>
<proteinExistence type="predicted"/>
<sequence length="62" mass="7033">MLKPHKTLSVNFIASVNPMLWNKFKSVLLTSIGKKNSTKIVKSGGHSKGFHYQPLRKIKLVR</sequence>
<reference evidence="1" key="1">
    <citation type="journal article" date="2008" name="J. Bacteriol.">
        <title>Genetic and functional properties of the self-transmissible Yersinia enterocolitica plasmid pYE854, which mobilizes the virulence plasmid pYV.</title>
        <authorList>
            <person name="Hammerl J.A."/>
            <person name="Klein I."/>
            <person name="Lanka E."/>
            <person name="Appel B."/>
            <person name="Hertwig S."/>
        </authorList>
    </citation>
    <scope>NUCLEOTIDE SEQUENCE [LARGE SCALE GENOMIC DNA]</scope>
    <source>
        <strain evidence="1">29854</strain>
        <plasmid evidence="1">pYE854</plasmid>
    </source>
</reference>
<geneLocation type="plasmid" evidence="1">
    <name>pYE854</name>
</geneLocation>
<organism evidence="1">
    <name type="scientific">Yersinia enterocolitica</name>
    <dbReference type="NCBI Taxonomy" id="630"/>
    <lineage>
        <taxon>Bacteria</taxon>
        <taxon>Pseudomonadati</taxon>
        <taxon>Pseudomonadota</taxon>
        <taxon>Gammaproteobacteria</taxon>
        <taxon>Enterobacterales</taxon>
        <taxon>Yersiniaceae</taxon>
        <taxon>Yersinia</taxon>
    </lineage>
</organism>
<dbReference type="AlphaFoldDB" id="B0RKV1"/>